<sequence>MASSSTDEPVDRSKHPSGIVPTLQNIVSTVDLCCKLDLKTIALKARNAEYNPRRFAAVIMRIREPKATALIFSSGKMVCTGARTEELSKKAAQKIARVVNRIGFEVKFKDFKVQNIVGSCDVKFPIRLEGLAYEHEDHASYEPELFPGLIYRMISPKVVLLIFVSGKVVLTGAKTRDQIYEAFELIYPVLLTFKKDPSEIIAPPSKRAKKS</sequence>
<comment type="similarity">
    <text evidence="2">Belongs to the TBP family.</text>
</comment>
<dbReference type="Gene3D" id="3.30.310.10">
    <property type="entry name" value="TATA-Binding Protein"/>
    <property type="match status" value="2"/>
</dbReference>
<dbReference type="FunFam" id="3.30.310.10:FF:000002">
    <property type="entry name" value="TATA-box-binding protein 2"/>
    <property type="match status" value="1"/>
</dbReference>
<evidence type="ECO:0000256" key="3">
    <source>
        <dbReference type="ARBA" id="ARBA00023125"/>
    </source>
</evidence>
<dbReference type="PRINTS" id="PR00686">
    <property type="entry name" value="TIFACTORIID"/>
</dbReference>
<dbReference type="FunFam" id="3.30.310.10:FF:000001">
    <property type="entry name" value="TATA-box-binding protein 2"/>
    <property type="match status" value="1"/>
</dbReference>
<name>A0A0G4IQ73_PLABS</name>
<dbReference type="GO" id="GO:0006352">
    <property type="term" value="P:DNA-templated transcription initiation"/>
    <property type="evidence" value="ECO:0007669"/>
    <property type="project" value="InterPro"/>
</dbReference>
<protein>
    <recommendedName>
        <fullName evidence="10">TATA-box-binding protein</fullName>
    </recommendedName>
</protein>
<organism evidence="6 8">
    <name type="scientific">Plasmodiophora brassicae</name>
    <name type="common">Clubroot disease agent</name>
    <dbReference type="NCBI Taxonomy" id="37360"/>
    <lineage>
        <taxon>Eukaryota</taxon>
        <taxon>Sar</taxon>
        <taxon>Rhizaria</taxon>
        <taxon>Endomyxa</taxon>
        <taxon>Phytomyxea</taxon>
        <taxon>Plasmodiophorida</taxon>
        <taxon>Plasmodiophoridae</taxon>
        <taxon>Plasmodiophora</taxon>
    </lineage>
</organism>
<evidence type="ECO:0008006" key="10">
    <source>
        <dbReference type="Google" id="ProtNLM"/>
    </source>
</evidence>
<keyword evidence="7" id="KW-0496">Mitochondrion</keyword>
<evidence type="ECO:0000313" key="9">
    <source>
        <dbReference type="Proteomes" id="UP000290189"/>
    </source>
</evidence>
<geneLocation type="mitochondrion" evidence="7"/>
<reference evidence="7 9" key="2">
    <citation type="submission" date="2018-03" db="EMBL/GenBank/DDBJ databases">
        <authorList>
            <person name="Fogelqvist J."/>
        </authorList>
    </citation>
    <scope>NUCLEOTIDE SEQUENCE [LARGE SCALE GENOMIC DNA]</scope>
</reference>
<dbReference type="OMA" id="NCEYEPE"/>
<dbReference type="EMBL" id="CDSF01000079">
    <property type="protein sequence ID" value="CEO97301.1"/>
    <property type="molecule type" value="Genomic_DNA"/>
</dbReference>
<evidence type="ECO:0000313" key="6">
    <source>
        <dbReference type="EMBL" id="CEO97301.1"/>
    </source>
</evidence>
<dbReference type="GO" id="GO:0003677">
    <property type="term" value="F:DNA binding"/>
    <property type="evidence" value="ECO:0007669"/>
    <property type="project" value="UniProtKB-KW"/>
</dbReference>
<dbReference type="EMBL" id="OVEO01000008">
    <property type="protein sequence ID" value="SPQ97608.1"/>
    <property type="molecule type" value="Genomic_DNA"/>
</dbReference>
<gene>
    <name evidence="6" type="ORF">PBRA_000646</name>
    <name evidence="7" type="ORF">PLBR_LOCUS4823</name>
</gene>
<evidence type="ECO:0000256" key="5">
    <source>
        <dbReference type="ARBA" id="ARBA00023242"/>
    </source>
</evidence>
<dbReference type="PANTHER" id="PTHR10126">
    <property type="entry name" value="TATA-BOX BINDING PROTEIN"/>
    <property type="match status" value="1"/>
</dbReference>
<evidence type="ECO:0000313" key="7">
    <source>
        <dbReference type="EMBL" id="SPQ97608.1"/>
    </source>
</evidence>
<dbReference type="InterPro" id="IPR000814">
    <property type="entry name" value="TBP"/>
</dbReference>
<evidence type="ECO:0000313" key="8">
    <source>
        <dbReference type="Proteomes" id="UP000039324"/>
    </source>
</evidence>
<dbReference type="HAMAP" id="MF_00408">
    <property type="entry name" value="TATA_bind_prot_arch"/>
    <property type="match status" value="1"/>
</dbReference>
<dbReference type="InterPro" id="IPR033710">
    <property type="entry name" value="TBP_eukaryotic"/>
</dbReference>
<dbReference type="Pfam" id="PF00352">
    <property type="entry name" value="TBP"/>
    <property type="match status" value="2"/>
</dbReference>
<comment type="subcellular location">
    <subcellularLocation>
        <location evidence="1">Nucleus</location>
    </subcellularLocation>
</comment>
<reference evidence="6 8" key="1">
    <citation type="submission" date="2015-02" db="EMBL/GenBank/DDBJ databases">
        <authorList>
            <person name="Chooi Y.-H."/>
        </authorList>
    </citation>
    <scope>NUCLEOTIDE SEQUENCE [LARGE SCALE GENOMIC DNA]</scope>
    <source>
        <strain evidence="6">E3</strain>
    </source>
</reference>
<keyword evidence="5" id="KW-0539">Nucleus</keyword>
<dbReference type="OrthoDB" id="2127950at2759"/>
<proteinExistence type="inferred from homology"/>
<accession>A0A0G4IQ73</accession>
<keyword evidence="3" id="KW-0238">DNA-binding</keyword>
<dbReference type="AlphaFoldDB" id="A0A0G4IQ73"/>
<keyword evidence="8" id="KW-1185">Reference proteome</keyword>
<dbReference type="CDD" id="cd04516">
    <property type="entry name" value="TBP_eukaryotes"/>
    <property type="match status" value="1"/>
</dbReference>
<dbReference type="Proteomes" id="UP000039324">
    <property type="component" value="Unassembled WGS sequence"/>
</dbReference>
<evidence type="ECO:0000256" key="2">
    <source>
        <dbReference type="ARBA" id="ARBA00005560"/>
    </source>
</evidence>
<dbReference type="STRING" id="37360.A0A0G4IQ73"/>
<dbReference type="InterPro" id="IPR012295">
    <property type="entry name" value="TBP_dom_sf"/>
</dbReference>
<dbReference type="Proteomes" id="UP000290189">
    <property type="component" value="Unassembled WGS sequence"/>
</dbReference>
<keyword evidence="4" id="KW-0804">Transcription</keyword>
<evidence type="ECO:0000256" key="1">
    <source>
        <dbReference type="ARBA" id="ARBA00004123"/>
    </source>
</evidence>
<dbReference type="InterPro" id="IPR030491">
    <property type="entry name" value="TBP_CS"/>
</dbReference>
<evidence type="ECO:0000256" key="4">
    <source>
        <dbReference type="ARBA" id="ARBA00023163"/>
    </source>
</evidence>
<dbReference type="PROSITE" id="PS00351">
    <property type="entry name" value="TFIID"/>
    <property type="match status" value="1"/>
</dbReference>
<dbReference type="GO" id="GO:0005634">
    <property type="term" value="C:nucleus"/>
    <property type="evidence" value="ECO:0007669"/>
    <property type="project" value="UniProtKB-SubCell"/>
</dbReference>
<dbReference type="SUPFAM" id="SSF55945">
    <property type="entry name" value="TATA-box binding protein-like"/>
    <property type="match status" value="2"/>
</dbReference>